<proteinExistence type="predicted"/>
<evidence type="ECO:0000313" key="2">
    <source>
        <dbReference type="Proteomes" id="UP000742786"/>
    </source>
</evidence>
<dbReference type="EMBL" id="CAJQUM010000001">
    <property type="protein sequence ID" value="CAG4882679.1"/>
    <property type="molecule type" value="Genomic_DNA"/>
</dbReference>
<keyword evidence="2" id="KW-1185">Reference proteome</keyword>
<organism evidence="1 2">
    <name type="scientific">Georgfuchsia toluolica</name>
    <dbReference type="NCBI Taxonomy" id="424218"/>
    <lineage>
        <taxon>Bacteria</taxon>
        <taxon>Pseudomonadati</taxon>
        <taxon>Pseudomonadota</taxon>
        <taxon>Betaproteobacteria</taxon>
        <taxon>Nitrosomonadales</taxon>
        <taxon>Sterolibacteriaceae</taxon>
        <taxon>Georgfuchsia</taxon>
    </lineage>
</organism>
<dbReference type="AlphaFoldDB" id="A0A916MZ85"/>
<name>A0A916MZ85_9PROT</name>
<comment type="caution">
    <text evidence="1">The sequence shown here is derived from an EMBL/GenBank/DDBJ whole genome shotgun (WGS) entry which is preliminary data.</text>
</comment>
<sequence>MPVFKTGAFNHSATPPNGTGFCHDAGFSSGKRATRVEAFATASFACGKTGAFNHSATPPNGCGFSHNAGLSPNLLWHGFAVG</sequence>
<protein>
    <submittedName>
        <fullName evidence="1">Uncharacterized protein</fullName>
    </submittedName>
</protein>
<accession>A0A916MZ85</accession>
<evidence type="ECO:0000313" key="1">
    <source>
        <dbReference type="EMBL" id="CAG4882679.1"/>
    </source>
</evidence>
<reference evidence="1" key="1">
    <citation type="submission" date="2021-04" db="EMBL/GenBank/DDBJ databases">
        <authorList>
            <person name="Hornung B."/>
        </authorList>
    </citation>
    <scope>NUCLEOTIDE SEQUENCE</scope>
    <source>
        <strain evidence="1">G5G6</strain>
    </source>
</reference>
<gene>
    <name evidence="1" type="ORF">GTOL_10561</name>
</gene>
<dbReference type="Proteomes" id="UP000742786">
    <property type="component" value="Unassembled WGS sequence"/>
</dbReference>